<gene>
    <name evidence="1" type="ordered locus">Marpi_0682</name>
</gene>
<dbReference type="AlphaFoldDB" id="H2J659"/>
<name>H2J659_MARPK</name>
<dbReference type="STRING" id="443254.Marpi_0682"/>
<accession>H2J659</accession>
<reference evidence="2" key="2">
    <citation type="submission" date="2012-01" db="EMBL/GenBank/DDBJ databases">
        <title>Complete sequence of chromosome of Marinitoga piezophila KA3.</title>
        <authorList>
            <person name="Lucas S."/>
            <person name="Han J."/>
            <person name="Lapidus A."/>
            <person name="Cheng J.-F."/>
            <person name="Goodwin L."/>
            <person name="Pitluck S."/>
            <person name="Peters L."/>
            <person name="Mikhailova N."/>
            <person name="Teshima H."/>
            <person name="Detter J.C."/>
            <person name="Han C."/>
            <person name="Tapia R."/>
            <person name="Land M."/>
            <person name="Hauser L."/>
            <person name="Kyrpides N."/>
            <person name="Ivanova N."/>
            <person name="Pagani I."/>
            <person name="Jebbar M."/>
            <person name="Vannier P."/>
            <person name="Oger P."/>
            <person name="Cario A."/>
            <person name="Bartlett D."/>
            <person name="Noll K.M."/>
            <person name="Woyke T."/>
        </authorList>
    </citation>
    <scope>NUCLEOTIDE SEQUENCE [LARGE SCALE GENOMIC DNA]</scope>
    <source>
        <strain evidence="2">DSM 14283 / JCM 11233 / KA3</strain>
    </source>
</reference>
<sequence length="110" mass="13145">MFFDDFEIFDDFDDFEEVFDKMQHTEVCPPCVQCGYCCKHTPCFYGEWDEEKQQCKFLTEDNKCSKYDEIVKYEESINAEVRMFGSGCCLNYLNPDRIAKIRKINNHKSE</sequence>
<dbReference type="eggNOG" id="ENOG50333I7">
    <property type="taxonomic scope" value="Bacteria"/>
</dbReference>
<dbReference type="Proteomes" id="UP000007161">
    <property type="component" value="Chromosome"/>
</dbReference>
<protein>
    <submittedName>
        <fullName evidence="1">Uncharacterized protein</fullName>
    </submittedName>
</protein>
<dbReference type="KEGG" id="mpz:Marpi_0682"/>
<dbReference type="HOGENOM" id="CLU_2304696_0_0_0"/>
<dbReference type="EMBL" id="CP003257">
    <property type="protein sequence ID" value="AEX85120.1"/>
    <property type="molecule type" value="Genomic_DNA"/>
</dbReference>
<evidence type="ECO:0000313" key="2">
    <source>
        <dbReference type="Proteomes" id="UP000007161"/>
    </source>
</evidence>
<proteinExistence type="predicted"/>
<reference evidence="1 2" key="1">
    <citation type="journal article" date="2012" name="J. Bacteriol.">
        <title>Complete Genome Sequence of the Thermophilic, Piezophilic, Heterotrophic Bacterium Marinitoga piezophila KA3.</title>
        <authorList>
            <person name="Lucas S."/>
            <person name="Han J."/>
            <person name="Lapidus A."/>
            <person name="Cheng J.F."/>
            <person name="Goodwin L.A."/>
            <person name="Pitluck S."/>
            <person name="Peters L."/>
            <person name="Mikhailova N."/>
            <person name="Teshima H."/>
            <person name="Detter J.C."/>
            <person name="Han C."/>
            <person name="Tapia R."/>
            <person name="Land M."/>
            <person name="Hauser L."/>
            <person name="Kyrpides N.C."/>
            <person name="Ivanova N."/>
            <person name="Pagani I."/>
            <person name="Vannier P."/>
            <person name="Oger P."/>
            <person name="Bartlett D.H."/>
            <person name="Noll K.M."/>
            <person name="Woyke T."/>
            <person name="Jebbar M."/>
        </authorList>
    </citation>
    <scope>NUCLEOTIDE SEQUENCE [LARGE SCALE GENOMIC DNA]</scope>
    <source>
        <strain evidence="2">DSM 14283 / JCM 11233 / KA3</strain>
    </source>
</reference>
<keyword evidence="2" id="KW-1185">Reference proteome</keyword>
<organism evidence="1 2">
    <name type="scientific">Marinitoga piezophila (strain DSM 14283 / JCM 11233 / KA3)</name>
    <dbReference type="NCBI Taxonomy" id="443254"/>
    <lineage>
        <taxon>Bacteria</taxon>
        <taxon>Thermotogati</taxon>
        <taxon>Thermotogota</taxon>
        <taxon>Thermotogae</taxon>
        <taxon>Petrotogales</taxon>
        <taxon>Petrotogaceae</taxon>
        <taxon>Marinitoga</taxon>
    </lineage>
</organism>
<dbReference type="OrthoDB" id="47577at2"/>
<evidence type="ECO:0000313" key="1">
    <source>
        <dbReference type="EMBL" id="AEX85120.1"/>
    </source>
</evidence>